<dbReference type="InterPro" id="IPR013762">
    <property type="entry name" value="Integrase-like_cat_sf"/>
</dbReference>
<dbReference type="Pfam" id="PF00589">
    <property type="entry name" value="Phage_integrase"/>
    <property type="match status" value="1"/>
</dbReference>
<evidence type="ECO:0000256" key="5">
    <source>
        <dbReference type="PROSITE-ProRule" id="PRU01248"/>
    </source>
</evidence>
<evidence type="ECO:0000259" key="7">
    <source>
        <dbReference type="PROSITE" id="PS51900"/>
    </source>
</evidence>
<dbReference type="RefSeq" id="WP_074852131.1">
    <property type="nucleotide sequence ID" value="NZ_FNLM01000034.1"/>
</dbReference>
<reference evidence="8 9" key="1">
    <citation type="submission" date="2016-10" db="EMBL/GenBank/DDBJ databases">
        <authorList>
            <person name="de Groot N.N."/>
        </authorList>
    </citation>
    <scope>NUCLEOTIDE SEQUENCE [LARGE SCALE GENOMIC DNA]</scope>
    <source>
        <strain evidence="8 9">DSM 44215</strain>
    </source>
</reference>
<gene>
    <name evidence="8" type="ORF">SAMN04488548_1343517</name>
</gene>
<feature type="domain" description="Tyr recombinase" evidence="6">
    <location>
        <begin position="176"/>
        <end position="390"/>
    </location>
</feature>
<dbReference type="GO" id="GO:0006310">
    <property type="term" value="P:DNA recombination"/>
    <property type="evidence" value="ECO:0007669"/>
    <property type="project" value="UniProtKB-KW"/>
</dbReference>
<dbReference type="GO" id="GO:0003677">
    <property type="term" value="F:DNA binding"/>
    <property type="evidence" value="ECO:0007669"/>
    <property type="project" value="UniProtKB-UniRule"/>
</dbReference>
<keyword evidence="4" id="KW-0233">DNA recombination</keyword>
<dbReference type="InterPro" id="IPR044068">
    <property type="entry name" value="CB"/>
</dbReference>
<evidence type="ECO:0000313" key="9">
    <source>
        <dbReference type="Proteomes" id="UP000183180"/>
    </source>
</evidence>
<dbReference type="STRING" id="158898.SAMN04488548_1343517"/>
<dbReference type="InterPro" id="IPR011010">
    <property type="entry name" value="DNA_brk_join_enz"/>
</dbReference>
<dbReference type="PANTHER" id="PTHR30629:SF6">
    <property type="entry name" value="PROPHAGE INTEGRASE INTA-RELATED"/>
    <property type="match status" value="1"/>
</dbReference>
<dbReference type="CDD" id="cd01189">
    <property type="entry name" value="INT_ICEBs1_C_like"/>
    <property type="match status" value="1"/>
</dbReference>
<proteinExistence type="inferred from homology"/>
<dbReference type="OrthoDB" id="4326943at2"/>
<protein>
    <submittedName>
        <fullName evidence="8">Site-specific recombinase XerD</fullName>
    </submittedName>
</protein>
<keyword evidence="3 5" id="KW-0238">DNA-binding</keyword>
<dbReference type="SUPFAM" id="SSF56349">
    <property type="entry name" value="DNA breaking-rejoining enzymes"/>
    <property type="match status" value="1"/>
</dbReference>
<evidence type="ECO:0000313" key="8">
    <source>
        <dbReference type="EMBL" id="SDU70617.1"/>
    </source>
</evidence>
<dbReference type="Gene3D" id="1.10.443.10">
    <property type="entry name" value="Intergrase catalytic core"/>
    <property type="match status" value="1"/>
</dbReference>
<dbReference type="PANTHER" id="PTHR30629">
    <property type="entry name" value="PROPHAGE INTEGRASE"/>
    <property type="match status" value="1"/>
</dbReference>
<name>A0A1H2KPK9_9ACTN</name>
<dbReference type="Gene3D" id="1.10.150.130">
    <property type="match status" value="1"/>
</dbReference>
<dbReference type="InterPro" id="IPR050808">
    <property type="entry name" value="Phage_Integrase"/>
</dbReference>
<comment type="similarity">
    <text evidence="1">Belongs to the 'phage' integrase family.</text>
</comment>
<evidence type="ECO:0000256" key="2">
    <source>
        <dbReference type="ARBA" id="ARBA00022908"/>
    </source>
</evidence>
<dbReference type="PROSITE" id="PS51900">
    <property type="entry name" value="CB"/>
    <property type="match status" value="1"/>
</dbReference>
<dbReference type="InterPro" id="IPR002104">
    <property type="entry name" value="Integrase_catalytic"/>
</dbReference>
<organism evidence="8 9">
    <name type="scientific">Gordonia westfalica</name>
    <dbReference type="NCBI Taxonomy" id="158898"/>
    <lineage>
        <taxon>Bacteria</taxon>
        <taxon>Bacillati</taxon>
        <taxon>Actinomycetota</taxon>
        <taxon>Actinomycetes</taxon>
        <taxon>Mycobacteriales</taxon>
        <taxon>Gordoniaceae</taxon>
        <taxon>Gordonia</taxon>
    </lineage>
</organism>
<dbReference type="EMBL" id="FNLM01000034">
    <property type="protein sequence ID" value="SDU70617.1"/>
    <property type="molecule type" value="Genomic_DNA"/>
</dbReference>
<evidence type="ECO:0000256" key="3">
    <source>
        <dbReference type="ARBA" id="ARBA00023125"/>
    </source>
</evidence>
<dbReference type="Proteomes" id="UP000183180">
    <property type="component" value="Unassembled WGS sequence"/>
</dbReference>
<keyword evidence="2" id="KW-0229">DNA integration</keyword>
<accession>A0A1H2KPK9</accession>
<feature type="domain" description="Core-binding (CB)" evidence="7">
    <location>
        <begin position="73"/>
        <end position="154"/>
    </location>
</feature>
<evidence type="ECO:0000259" key="6">
    <source>
        <dbReference type="PROSITE" id="PS51898"/>
    </source>
</evidence>
<sequence length="410" mass="44772">MGRRRLEIGVPGKVTRVQIGKDQWRARCRVRCRDGQVRVVQSIGPSGAKAEAAVLERATRVADDCGVGLKPSSSVRTLADQWIRAVETRGKVSPQSIAEYRRYVAIITAGIGDLELREASPSRLDRFVADVAADRPAKAKMLRTLLRQMFAHAIRHDAVTGMNPAREMEVPESQREAVRALTLDELRAYREHVRLWEQQPSTSTGRGGRPRVRGLLDLIDLQLATGARIGELLALRWCDVDFEASPATATISGTLVRLPGRQADGGGLVRQPHPKTAAGWRVVTLPGFAVATLMRLKVAAEPNAHDVVFASSAGTLRDPHNVRRQLRDARGETFAWVKPHTFRKTVATLVEREASLTDAAAQLGHSGTEVTTRHYVQRAQVAPDLSGILDLLAPATGEGGMTSTKTVTIR</sequence>
<dbReference type="InterPro" id="IPR010998">
    <property type="entry name" value="Integrase_recombinase_N"/>
</dbReference>
<evidence type="ECO:0000256" key="1">
    <source>
        <dbReference type="ARBA" id="ARBA00008857"/>
    </source>
</evidence>
<dbReference type="AlphaFoldDB" id="A0A1H2KPK9"/>
<evidence type="ECO:0000256" key="4">
    <source>
        <dbReference type="ARBA" id="ARBA00023172"/>
    </source>
</evidence>
<dbReference type="GO" id="GO:0015074">
    <property type="term" value="P:DNA integration"/>
    <property type="evidence" value="ECO:0007669"/>
    <property type="project" value="UniProtKB-KW"/>
</dbReference>
<dbReference type="PROSITE" id="PS51898">
    <property type="entry name" value="TYR_RECOMBINASE"/>
    <property type="match status" value="1"/>
</dbReference>